<dbReference type="InterPro" id="IPR003382">
    <property type="entry name" value="Flavoprotein"/>
</dbReference>
<gene>
    <name evidence="5" type="ORF">BDZ85DRAFT_318729</name>
</gene>
<feature type="region of interest" description="Disordered" evidence="3">
    <location>
        <begin position="1"/>
        <end position="49"/>
    </location>
</feature>
<evidence type="ECO:0000313" key="5">
    <source>
        <dbReference type="EMBL" id="KAF2223486.1"/>
    </source>
</evidence>
<dbReference type="Proteomes" id="UP000799538">
    <property type="component" value="Unassembled WGS sequence"/>
</dbReference>
<keyword evidence="6" id="KW-1185">Reference proteome</keyword>
<keyword evidence="1" id="KW-0173">Coenzyme A biosynthesis</keyword>
<dbReference type="Gene3D" id="3.40.50.1950">
    <property type="entry name" value="Flavin prenyltransferase-like"/>
    <property type="match status" value="1"/>
</dbReference>
<dbReference type="GO" id="GO:0010181">
    <property type="term" value="F:FMN binding"/>
    <property type="evidence" value="ECO:0007669"/>
    <property type="project" value="TreeGrafter"/>
</dbReference>
<dbReference type="AlphaFoldDB" id="A0A6A6GCT6"/>
<dbReference type="InterPro" id="IPR036551">
    <property type="entry name" value="Flavin_trans-like"/>
</dbReference>
<feature type="compositionally biased region" description="Basic and acidic residues" evidence="3">
    <location>
        <begin position="270"/>
        <end position="286"/>
    </location>
</feature>
<accession>A0A6A6GCT6</accession>
<comment type="similarity">
    <text evidence="2">Belongs to the HFCD (homooligomeric flavin containing Cys decarboxylase) superfamily.</text>
</comment>
<organism evidence="5 6">
    <name type="scientific">Elsinoe ampelina</name>
    <dbReference type="NCBI Taxonomy" id="302913"/>
    <lineage>
        <taxon>Eukaryota</taxon>
        <taxon>Fungi</taxon>
        <taxon>Dikarya</taxon>
        <taxon>Ascomycota</taxon>
        <taxon>Pezizomycotina</taxon>
        <taxon>Dothideomycetes</taxon>
        <taxon>Dothideomycetidae</taxon>
        <taxon>Myriangiales</taxon>
        <taxon>Elsinoaceae</taxon>
        <taxon>Elsinoe</taxon>
    </lineage>
</organism>
<dbReference type="PANTHER" id="PTHR14359:SF6">
    <property type="entry name" value="PHOSPHOPANTOTHENOYLCYSTEINE DECARBOXYLASE"/>
    <property type="match status" value="1"/>
</dbReference>
<dbReference type="GO" id="GO:0015937">
    <property type="term" value="P:coenzyme A biosynthetic process"/>
    <property type="evidence" value="ECO:0007669"/>
    <property type="project" value="UniProtKB-KW"/>
</dbReference>
<evidence type="ECO:0000259" key="4">
    <source>
        <dbReference type="Pfam" id="PF02441"/>
    </source>
</evidence>
<dbReference type="PANTHER" id="PTHR14359">
    <property type="entry name" value="HOMO-OLIGOMERIC FLAVIN CONTAINING CYS DECARBOXYLASE FAMILY"/>
    <property type="match status" value="1"/>
</dbReference>
<proteinExistence type="inferred from homology"/>
<feature type="compositionally biased region" description="Pro residues" evidence="3">
    <location>
        <begin position="10"/>
        <end position="38"/>
    </location>
</feature>
<dbReference type="GO" id="GO:0071513">
    <property type="term" value="C:phosphopantothenoylcysteine decarboxylase complex"/>
    <property type="evidence" value="ECO:0007669"/>
    <property type="project" value="TreeGrafter"/>
</dbReference>
<protein>
    <submittedName>
        <fullName evidence="5">Flavo protein</fullName>
    </submittedName>
</protein>
<dbReference type="GO" id="GO:0004633">
    <property type="term" value="F:phosphopantothenoylcysteine decarboxylase activity"/>
    <property type="evidence" value="ECO:0007669"/>
    <property type="project" value="TreeGrafter"/>
</dbReference>
<dbReference type="EMBL" id="ML992506">
    <property type="protein sequence ID" value="KAF2223486.1"/>
    <property type="molecule type" value="Genomic_DNA"/>
</dbReference>
<sequence length="293" mass="31106">MPFQHANHLPPHPLPPSPSPAPPSPTPPSNPPQPPPPFRASSHTSPHPHLLLASTGSVATIKLPLILHALAPYHLSIRLLLTPSSLTFLQSQPPQQPPLPSLLSYPNVDGIHLDAEEWSPPWTRGAPILHIELRRWADAMLVAPLSANTMAKMVAGQADNLVTSVLRAWDTAGAIDGTAEGKERTRTKGGKKRVWVAPAMNTAMWGHPVTGRQMAVLKGEWGEEVGGWVRVLGPVEKGLACGDVGAGAMVEWGEIVREVVAGLGLVRKDEGGGEVVDERRGGKEGDVDGDGQG</sequence>
<feature type="domain" description="Flavoprotein" evidence="4">
    <location>
        <begin position="49"/>
        <end position="260"/>
    </location>
</feature>
<feature type="region of interest" description="Disordered" evidence="3">
    <location>
        <begin position="270"/>
        <end position="293"/>
    </location>
</feature>
<reference evidence="6" key="1">
    <citation type="journal article" date="2020" name="Stud. Mycol.">
        <title>101 Dothideomycetes genomes: A test case for predicting lifestyles and emergence of pathogens.</title>
        <authorList>
            <person name="Haridas S."/>
            <person name="Albert R."/>
            <person name="Binder M."/>
            <person name="Bloem J."/>
            <person name="LaButti K."/>
            <person name="Salamov A."/>
            <person name="Andreopoulos B."/>
            <person name="Baker S."/>
            <person name="Barry K."/>
            <person name="Bills G."/>
            <person name="Bluhm B."/>
            <person name="Cannon C."/>
            <person name="Castanera R."/>
            <person name="Culley D."/>
            <person name="Daum C."/>
            <person name="Ezra D."/>
            <person name="Gonzalez J."/>
            <person name="Henrissat B."/>
            <person name="Kuo A."/>
            <person name="Liang C."/>
            <person name="Lipzen A."/>
            <person name="Lutzoni F."/>
            <person name="Magnuson J."/>
            <person name="Mondo S."/>
            <person name="Nolan M."/>
            <person name="Ohm R."/>
            <person name="Pangilinan J."/>
            <person name="Park H.-J."/>
            <person name="Ramirez L."/>
            <person name="Alfaro M."/>
            <person name="Sun H."/>
            <person name="Tritt A."/>
            <person name="Yoshinaga Y."/>
            <person name="Zwiers L.-H."/>
            <person name="Turgeon B."/>
            <person name="Goodwin S."/>
            <person name="Spatafora J."/>
            <person name="Crous P."/>
            <person name="Grigoriev I."/>
        </authorList>
    </citation>
    <scope>NUCLEOTIDE SEQUENCE [LARGE SCALE GENOMIC DNA]</scope>
    <source>
        <strain evidence="6">CECT 20119</strain>
    </source>
</reference>
<evidence type="ECO:0000313" key="6">
    <source>
        <dbReference type="Proteomes" id="UP000799538"/>
    </source>
</evidence>
<name>A0A6A6GCT6_9PEZI</name>
<dbReference type="SUPFAM" id="SSF52507">
    <property type="entry name" value="Homo-oligomeric flavin-containing Cys decarboxylases, HFCD"/>
    <property type="match status" value="1"/>
</dbReference>
<dbReference type="OrthoDB" id="1532798at2759"/>
<evidence type="ECO:0000256" key="3">
    <source>
        <dbReference type="SAM" id="MobiDB-lite"/>
    </source>
</evidence>
<dbReference type="Pfam" id="PF02441">
    <property type="entry name" value="Flavoprotein"/>
    <property type="match status" value="1"/>
</dbReference>
<evidence type="ECO:0000256" key="2">
    <source>
        <dbReference type="ARBA" id="ARBA00038350"/>
    </source>
</evidence>
<evidence type="ECO:0000256" key="1">
    <source>
        <dbReference type="ARBA" id="ARBA00022993"/>
    </source>
</evidence>